<keyword evidence="9" id="KW-1185">Reference proteome</keyword>
<dbReference type="Gene3D" id="2.120.10.80">
    <property type="entry name" value="Kelch-type beta propeller"/>
    <property type="match status" value="2"/>
</dbReference>
<dbReference type="Pfam" id="PF01344">
    <property type="entry name" value="Kelch_1"/>
    <property type="match status" value="2"/>
</dbReference>
<evidence type="ECO:0000256" key="5">
    <source>
        <dbReference type="ARBA" id="ARBA00022786"/>
    </source>
</evidence>
<dbReference type="InterPro" id="IPR006652">
    <property type="entry name" value="Kelch_1"/>
</dbReference>
<dbReference type="PANTHER" id="PTHR24412">
    <property type="entry name" value="KELCH PROTEIN"/>
    <property type="match status" value="1"/>
</dbReference>
<evidence type="ECO:0000256" key="3">
    <source>
        <dbReference type="ARBA" id="ARBA00022441"/>
    </source>
</evidence>
<dbReference type="Pfam" id="PF24681">
    <property type="entry name" value="Kelch_KLHDC2_KLHL20_DRC7"/>
    <property type="match status" value="1"/>
</dbReference>
<dbReference type="InterPro" id="IPR011705">
    <property type="entry name" value="BACK"/>
</dbReference>
<dbReference type="InterPro" id="IPR015915">
    <property type="entry name" value="Kelch-typ_b-propeller"/>
</dbReference>
<dbReference type="GeneID" id="106465608"/>
<dbReference type="SUPFAM" id="SSF117281">
    <property type="entry name" value="Kelch motif"/>
    <property type="match status" value="1"/>
</dbReference>
<evidence type="ECO:0000256" key="7">
    <source>
        <dbReference type="ARBA" id="ARBA00043912"/>
    </source>
</evidence>
<keyword evidence="6" id="KW-0009">Actin-binding</keyword>
<dbReference type="SMART" id="SM00225">
    <property type="entry name" value="BTB"/>
    <property type="match status" value="1"/>
</dbReference>
<organism evidence="9 10">
    <name type="scientific">Limulus polyphemus</name>
    <name type="common">Atlantic horseshoe crab</name>
    <dbReference type="NCBI Taxonomy" id="6850"/>
    <lineage>
        <taxon>Eukaryota</taxon>
        <taxon>Metazoa</taxon>
        <taxon>Ecdysozoa</taxon>
        <taxon>Arthropoda</taxon>
        <taxon>Chelicerata</taxon>
        <taxon>Merostomata</taxon>
        <taxon>Xiphosura</taxon>
        <taxon>Limulidae</taxon>
        <taxon>Limulus</taxon>
    </lineage>
</organism>
<dbReference type="SMART" id="SM00612">
    <property type="entry name" value="Kelch"/>
    <property type="match status" value="6"/>
</dbReference>
<dbReference type="Gene3D" id="3.30.710.10">
    <property type="entry name" value="Potassium Channel Kv1.1, Chain A"/>
    <property type="match status" value="1"/>
</dbReference>
<dbReference type="Pfam" id="PF07707">
    <property type="entry name" value="BACK"/>
    <property type="match status" value="1"/>
</dbReference>
<dbReference type="Gene3D" id="1.25.40.420">
    <property type="match status" value="1"/>
</dbReference>
<gene>
    <name evidence="10" type="primary">LOC106465608</name>
</gene>
<sequence length="629" mass="70697">METRHINVISLPVYCPFYHRTSKTIRGGEKCTDPPNRRYVSSTKVNMLETLATNAARPFQIHHVNSDHQAAAFTALHDMREKGQLCDVTLIVDDRSIVAHKVVLSACSAYFHAMFNNEMAEKHQAAVTLHDIDGGALSLLIEFAYTGEVLITEDNVQALLPAASLLQVASVREACCRFLFRQLHPSNCLGIRSFADAHYCEELHQKSHKYVLQNFKEVSLGEEFLVLPFKEVSDLVSCNELNVTSEEDIYSAVISWVKYDIEYRKQYLDQLLKYVRLPLVRREFLLRKVGEEPLVRESQKTKDLLIEAMKYHLMPEHRSTMTGVRTTYRRPEGLKTYLFAIGGGSLFTIHNECEYYNTRTDRWAPFLPTLHRRSRAGVAASERHVYVVGGYDGTKDLVSAECYSSLSNTWQSICNMGSKRSCLGITSVSGLIYVAGGYDGVSCLSSVERYDPLVGTWSSVVAMETRRRHCKLTVLDGCLYVIGGYDGATYQSSVEKLDPREGKWTTVTNMINRRSSCGVAVMNGLLFVVGGNDGSLCMSSVEVYDSRRAAWDAVASMHSRRSTHEVVHAEGYLYAIGGNDGSSSLNTVERYDPRYNKWMLVTSMMLRRSSVGATALDCPNLEQLLLRSE</sequence>
<dbReference type="InterPro" id="IPR000210">
    <property type="entry name" value="BTB/POZ_dom"/>
</dbReference>
<keyword evidence="5" id="KW-0833">Ubl conjugation pathway</keyword>
<dbReference type="PANTHER" id="PTHR24412:SF475">
    <property type="entry name" value="KELCH-LIKE PROTEIN 17"/>
    <property type="match status" value="1"/>
</dbReference>
<dbReference type="InterPro" id="IPR017096">
    <property type="entry name" value="BTB-kelch_protein"/>
</dbReference>
<name>A0ABM1BG23_LIMPO</name>
<evidence type="ECO:0000313" key="9">
    <source>
        <dbReference type="Proteomes" id="UP000694941"/>
    </source>
</evidence>
<dbReference type="PROSITE" id="PS50097">
    <property type="entry name" value="BTB"/>
    <property type="match status" value="1"/>
</dbReference>
<comment type="function">
    <text evidence="7">Probable substrate-specific adapter of an E3 ubiquitin-protein ligase complex which mediates the ubiquitination and subsequent proteasomal degradation of target proteins. May have a role in synapse differentiation and growth.</text>
</comment>
<keyword evidence="4" id="KW-0677">Repeat</keyword>
<protein>
    <recommendedName>
        <fullName evidence="2">Kelch-like protein diablo</fullName>
    </recommendedName>
</protein>
<evidence type="ECO:0000256" key="4">
    <source>
        <dbReference type="ARBA" id="ARBA00022737"/>
    </source>
</evidence>
<accession>A0ABM1BG23</accession>
<proteinExistence type="predicted"/>
<dbReference type="RefSeq" id="XP_013781299.2">
    <property type="nucleotide sequence ID" value="XM_013925845.2"/>
</dbReference>
<evidence type="ECO:0000256" key="2">
    <source>
        <dbReference type="ARBA" id="ARBA00013699"/>
    </source>
</evidence>
<reference evidence="10" key="1">
    <citation type="submission" date="2025-08" db="UniProtKB">
        <authorList>
            <consortium name="RefSeq"/>
        </authorList>
    </citation>
    <scope>IDENTIFICATION</scope>
    <source>
        <tissue evidence="10">Muscle</tissue>
    </source>
</reference>
<dbReference type="SMART" id="SM00875">
    <property type="entry name" value="BACK"/>
    <property type="match status" value="1"/>
</dbReference>
<dbReference type="SUPFAM" id="SSF101898">
    <property type="entry name" value="NHL repeat"/>
    <property type="match status" value="1"/>
</dbReference>
<dbReference type="Pfam" id="PF00651">
    <property type="entry name" value="BTB"/>
    <property type="match status" value="1"/>
</dbReference>
<comment type="pathway">
    <text evidence="1">Protein modification; protein ubiquitination.</text>
</comment>
<dbReference type="Proteomes" id="UP000694941">
    <property type="component" value="Unplaced"/>
</dbReference>
<dbReference type="SUPFAM" id="SSF54695">
    <property type="entry name" value="POZ domain"/>
    <property type="match status" value="1"/>
</dbReference>
<dbReference type="PIRSF" id="PIRSF037037">
    <property type="entry name" value="Kelch-like_protein_gigaxonin"/>
    <property type="match status" value="1"/>
</dbReference>
<evidence type="ECO:0000313" key="10">
    <source>
        <dbReference type="RefSeq" id="XP_013781299.2"/>
    </source>
</evidence>
<evidence type="ECO:0000256" key="6">
    <source>
        <dbReference type="ARBA" id="ARBA00023203"/>
    </source>
</evidence>
<feature type="domain" description="BTB" evidence="8">
    <location>
        <begin position="86"/>
        <end position="153"/>
    </location>
</feature>
<dbReference type="InterPro" id="IPR011333">
    <property type="entry name" value="SKP1/BTB/POZ_sf"/>
</dbReference>
<evidence type="ECO:0000259" key="8">
    <source>
        <dbReference type="PROSITE" id="PS50097"/>
    </source>
</evidence>
<evidence type="ECO:0000256" key="1">
    <source>
        <dbReference type="ARBA" id="ARBA00004906"/>
    </source>
</evidence>
<keyword evidence="3" id="KW-0880">Kelch repeat</keyword>